<evidence type="ECO:0000313" key="4">
    <source>
        <dbReference type="Proteomes" id="UP001144396"/>
    </source>
</evidence>
<dbReference type="InterPro" id="IPR050789">
    <property type="entry name" value="Diverse_Enzym_Activities"/>
</dbReference>
<feature type="domain" description="Beta-lactamase-related" evidence="2">
    <location>
        <begin position="69"/>
        <end position="353"/>
    </location>
</feature>
<dbReference type="GO" id="GO:0016787">
    <property type="term" value="F:hydrolase activity"/>
    <property type="evidence" value="ECO:0007669"/>
    <property type="project" value="UniProtKB-KW"/>
</dbReference>
<reference evidence="3" key="1">
    <citation type="submission" date="2022-12" db="EMBL/GenBank/DDBJ databases">
        <title>Reference genome sequencing for broad-spectrum identification of bacterial and archaeal isolates by mass spectrometry.</title>
        <authorList>
            <person name="Sekiguchi Y."/>
            <person name="Tourlousse D.M."/>
        </authorList>
    </citation>
    <scope>NUCLEOTIDE SEQUENCE</scope>
    <source>
        <strain evidence="3">14</strain>
    </source>
</reference>
<dbReference type="RefSeq" id="WP_281885840.1">
    <property type="nucleotide sequence ID" value="NZ_BSDP01000001.1"/>
</dbReference>
<dbReference type="EMBL" id="BSDP01000001">
    <property type="protein sequence ID" value="GLI28448.1"/>
    <property type="molecule type" value="Genomic_DNA"/>
</dbReference>
<keyword evidence="4" id="KW-1185">Reference proteome</keyword>
<name>A0A9W6D2L7_9MICO</name>
<feature type="signal peptide" evidence="1">
    <location>
        <begin position="1"/>
        <end position="25"/>
    </location>
</feature>
<dbReference type="SUPFAM" id="SSF56601">
    <property type="entry name" value="beta-lactamase/transpeptidase-like"/>
    <property type="match status" value="1"/>
</dbReference>
<dbReference type="Pfam" id="PF00144">
    <property type="entry name" value="Beta-lactamase"/>
    <property type="match status" value="1"/>
</dbReference>
<dbReference type="Proteomes" id="UP001144396">
    <property type="component" value="Unassembled WGS sequence"/>
</dbReference>
<dbReference type="AlphaFoldDB" id="A0A9W6D2L7"/>
<protein>
    <submittedName>
        <fullName evidence="3">6-aminohexanoate-dimer hydrolase</fullName>
    </submittedName>
</protein>
<gene>
    <name evidence="3" type="ORF">ARHIZOSPH14_26900</name>
</gene>
<accession>A0A9W6D2L7</accession>
<proteinExistence type="predicted"/>
<evidence type="ECO:0000259" key="2">
    <source>
        <dbReference type="Pfam" id="PF00144"/>
    </source>
</evidence>
<keyword evidence="1" id="KW-0732">Signal</keyword>
<dbReference type="PROSITE" id="PS51257">
    <property type="entry name" value="PROKAR_LIPOPROTEIN"/>
    <property type="match status" value="1"/>
</dbReference>
<organism evidence="3 4">
    <name type="scientific">Agromyces rhizosphaerae</name>
    <dbReference type="NCBI Taxonomy" id="88374"/>
    <lineage>
        <taxon>Bacteria</taxon>
        <taxon>Bacillati</taxon>
        <taxon>Actinomycetota</taxon>
        <taxon>Actinomycetes</taxon>
        <taxon>Micrococcales</taxon>
        <taxon>Microbacteriaceae</taxon>
        <taxon>Agromyces</taxon>
    </lineage>
</organism>
<keyword evidence="3" id="KW-0378">Hydrolase</keyword>
<dbReference type="PANTHER" id="PTHR43283:SF7">
    <property type="entry name" value="BETA-LACTAMASE-RELATED DOMAIN-CONTAINING PROTEIN"/>
    <property type="match status" value="1"/>
</dbReference>
<feature type="chain" id="PRO_5040858457" evidence="1">
    <location>
        <begin position="26"/>
        <end position="375"/>
    </location>
</feature>
<sequence>MRTGRRVRSHAGGVALAVAMTTALAGCTGIIDMIAPSEQEELAAEIRGRASQGIADLGEQTRRAGQLRALLVTVDGEPILDETFDSTAADGWDTADVTMSVMSTLIGIAIADGSVPGVDATLAELLPDHADQMGAQLAGATLDDVLTHTAGLAGTHEGPSYTFEQADDWIAQILADAVRPPGRTFDFSDGGAHLLSAILEQATGVSALEFARERLFGPLGIDTSIAFDGPLAQAADDDAAVGWPVDPQGLSTGWSHLRLRPADLAAIGNLYLQDGRWQGEQVVPAEWVRLATSDRLGGVPIRAGVTDGYGYLWWRTTFHEDPAYLAWGFGGQVIEVVPARGLVAVAATEFDPTVDADVGLLPSQLLPLLEGLVPG</sequence>
<dbReference type="Gene3D" id="3.40.710.10">
    <property type="entry name" value="DD-peptidase/beta-lactamase superfamily"/>
    <property type="match status" value="1"/>
</dbReference>
<evidence type="ECO:0000313" key="3">
    <source>
        <dbReference type="EMBL" id="GLI28448.1"/>
    </source>
</evidence>
<evidence type="ECO:0000256" key="1">
    <source>
        <dbReference type="SAM" id="SignalP"/>
    </source>
</evidence>
<comment type="caution">
    <text evidence="3">The sequence shown here is derived from an EMBL/GenBank/DDBJ whole genome shotgun (WGS) entry which is preliminary data.</text>
</comment>
<dbReference type="InterPro" id="IPR012338">
    <property type="entry name" value="Beta-lactam/transpept-like"/>
</dbReference>
<dbReference type="InterPro" id="IPR001466">
    <property type="entry name" value="Beta-lactam-related"/>
</dbReference>
<dbReference type="PANTHER" id="PTHR43283">
    <property type="entry name" value="BETA-LACTAMASE-RELATED"/>
    <property type="match status" value="1"/>
</dbReference>